<dbReference type="Proteomes" id="UP000799770">
    <property type="component" value="Unassembled WGS sequence"/>
</dbReference>
<reference evidence="1" key="1">
    <citation type="journal article" date="2020" name="Stud. Mycol.">
        <title>101 Dothideomycetes genomes: a test case for predicting lifestyles and emergence of pathogens.</title>
        <authorList>
            <person name="Haridas S."/>
            <person name="Albert R."/>
            <person name="Binder M."/>
            <person name="Bloem J."/>
            <person name="Labutti K."/>
            <person name="Salamov A."/>
            <person name="Andreopoulos B."/>
            <person name="Baker S."/>
            <person name="Barry K."/>
            <person name="Bills G."/>
            <person name="Bluhm B."/>
            <person name="Cannon C."/>
            <person name="Castanera R."/>
            <person name="Culley D."/>
            <person name="Daum C."/>
            <person name="Ezra D."/>
            <person name="Gonzalez J."/>
            <person name="Henrissat B."/>
            <person name="Kuo A."/>
            <person name="Liang C."/>
            <person name="Lipzen A."/>
            <person name="Lutzoni F."/>
            <person name="Magnuson J."/>
            <person name="Mondo S."/>
            <person name="Nolan M."/>
            <person name="Ohm R."/>
            <person name="Pangilinan J."/>
            <person name="Park H.-J."/>
            <person name="Ramirez L."/>
            <person name="Alfaro M."/>
            <person name="Sun H."/>
            <person name="Tritt A."/>
            <person name="Yoshinaga Y."/>
            <person name="Zwiers L.-H."/>
            <person name="Turgeon B."/>
            <person name="Goodwin S."/>
            <person name="Spatafora J."/>
            <person name="Crous P."/>
            <person name="Grigoriev I."/>
        </authorList>
    </citation>
    <scope>NUCLEOTIDE SEQUENCE</scope>
    <source>
        <strain evidence="1">CBS 627.86</strain>
    </source>
</reference>
<evidence type="ECO:0000313" key="2">
    <source>
        <dbReference type="Proteomes" id="UP000799770"/>
    </source>
</evidence>
<name>A0A6A5ZD21_9PLEO</name>
<accession>A0A6A5ZD21</accession>
<dbReference type="EMBL" id="ML977319">
    <property type="protein sequence ID" value="KAF2117410.1"/>
    <property type="molecule type" value="Genomic_DNA"/>
</dbReference>
<sequence>MDRENLTARAKELLYTIAMVAKKKDQMTLSASSASAPGSFTSNGSYLSLLPAELRRMIYSAVDPFSSHVSANRGLFLACKQTYQEVQGQVIEQMTKKLEGVEAEWAKFSNSPLRISKPNTLLEMKTITVSLPHSFFRDNCRSGHWNIKPLILATPSVPIGPLSGLLQLYVSTLKFELYEDDPGNHDWRTLNTFMNNVLDFIIELEMLVKERSSSSISPGSDYATPLKAGSVNADTIVFQWGELGKATGQIIAGRIRSDQTWWAVELHGKAPGDAFKTQPYSWPSTLDIIDYHLIGVAWRKIHFVSMKGALK</sequence>
<evidence type="ECO:0000313" key="1">
    <source>
        <dbReference type="EMBL" id="KAF2117410.1"/>
    </source>
</evidence>
<keyword evidence="2" id="KW-1185">Reference proteome</keyword>
<gene>
    <name evidence="1" type="ORF">BDV96DRAFT_644833</name>
</gene>
<dbReference type="AlphaFoldDB" id="A0A6A5ZD21"/>
<evidence type="ECO:0008006" key="3">
    <source>
        <dbReference type="Google" id="ProtNLM"/>
    </source>
</evidence>
<proteinExistence type="predicted"/>
<organism evidence="1 2">
    <name type="scientific">Lophiotrema nucula</name>
    <dbReference type="NCBI Taxonomy" id="690887"/>
    <lineage>
        <taxon>Eukaryota</taxon>
        <taxon>Fungi</taxon>
        <taxon>Dikarya</taxon>
        <taxon>Ascomycota</taxon>
        <taxon>Pezizomycotina</taxon>
        <taxon>Dothideomycetes</taxon>
        <taxon>Pleosporomycetidae</taxon>
        <taxon>Pleosporales</taxon>
        <taxon>Lophiotremataceae</taxon>
        <taxon>Lophiotrema</taxon>
    </lineage>
</organism>
<protein>
    <recommendedName>
        <fullName evidence="3">F-box domain-containing protein</fullName>
    </recommendedName>
</protein>